<feature type="transmembrane region" description="Helical" evidence="1">
    <location>
        <begin position="209"/>
        <end position="231"/>
    </location>
</feature>
<name>A0A382L9K4_9ZZZZ</name>
<dbReference type="GO" id="GO:0008233">
    <property type="term" value="F:peptidase activity"/>
    <property type="evidence" value="ECO:0007669"/>
    <property type="project" value="InterPro"/>
</dbReference>
<reference evidence="2" key="1">
    <citation type="submission" date="2018-05" db="EMBL/GenBank/DDBJ databases">
        <authorList>
            <person name="Lanie J.A."/>
            <person name="Ng W.-L."/>
            <person name="Kazmierczak K.M."/>
            <person name="Andrzejewski T.M."/>
            <person name="Davidsen T.M."/>
            <person name="Wayne K.J."/>
            <person name="Tettelin H."/>
            <person name="Glass J.I."/>
            <person name="Rusch D."/>
            <person name="Podicherti R."/>
            <person name="Tsui H.-C.T."/>
            <person name="Winkler M.E."/>
        </authorList>
    </citation>
    <scope>NUCLEOTIDE SEQUENCE</scope>
</reference>
<dbReference type="PANTHER" id="PTHR36844">
    <property type="entry name" value="PROTEASE PRSW"/>
    <property type="match status" value="1"/>
</dbReference>
<proteinExistence type="predicted"/>
<evidence type="ECO:0000256" key="1">
    <source>
        <dbReference type="SAM" id="Phobius"/>
    </source>
</evidence>
<feature type="transmembrane region" description="Helical" evidence="1">
    <location>
        <begin position="301"/>
        <end position="320"/>
    </location>
</feature>
<feature type="transmembrane region" description="Helical" evidence="1">
    <location>
        <begin position="82"/>
        <end position="102"/>
    </location>
</feature>
<dbReference type="PANTHER" id="PTHR36844:SF1">
    <property type="entry name" value="PROTEASE PRSW"/>
    <property type="match status" value="1"/>
</dbReference>
<keyword evidence="1" id="KW-1133">Transmembrane helix</keyword>
<feature type="transmembrane region" description="Helical" evidence="1">
    <location>
        <begin position="108"/>
        <end position="129"/>
    </location>
</feature>
<dbReference type="EMBL" id="UINC01084790">
    <property type="protein sequence ID" value="SVC31767.1"/>
    <property type="molecule type" value="Genomic_DNA"/>
</dbReference>
<feature type="transmembrane region" description="Helical" evidence="1">
    <location>
        <begin position="175"/>
        <end position="197"/>
    </location>
</feature>
<dbReference type="InterPro" id="IPR026898">
    <property type="entry name" value="PrsW"/>
</dbReference>
<organism evidence="2">
    <name type="scientific">marine metagenome</name>
    <dbReference type="NCBI Taxonomy" id="408172"/>
    <lineage>
        <taxon>unclassified sequences</taxon>
        <taxon>metagenomes</taxon>
        <taxon>ecological metagenomes</taxon>
    </lineage>
</organism>
<feature type="transmembrane region" description="Helical" evidence="1">
    <location>
        <begin position="251"/>
        <end position="270"/>
    </location>
</feature>
<evidence type="ECO:0008006" key="3">
    <source>
        <dbReference type="Google" id="ProtNLM"/>
    </source>
</evidence>
<keyword evidence="1" id="KW-0472">Membrane</keyword>
<feature type="transmembrane region" description="Helical" evidence="1">
    <location>
        <begin position="40"/>
        <end position="61"/>
    </location>
</feature>
<dbReference type="AlphaFoldDB" id="A0A382L9K4"/>
<feature type="transmembrane region" description="Helical" evidence="1">
    <location>
        <begin position="277"/>
        <end position="295"/>
    </location>
</feature>
<evidence type="ECO:0000313" key="2">
    <source>
        <dbReference type="EMBL" id="SVC31767.1"/>
    </source>
</evidence>
<protein>
    <recommendedName>
        <fullName evidence="3">Protease PrsW</fullName>
    </recommendedName>
</protein>
<gene>
    <name evidence="2" type="ORF">METZ01_LOCUS284621</name>
</gene>
<feature type="transmembrane region" description="Helical" evidence="1">
    <location>
        <begin position="7"/>
        <end position="28"/>
    </location>
</feature>
<feature type="transmembrane region" description="Helical" evidence="1">
    <location>
        <begin position="136"/>
        <end position="155"/>
    </location>
</feature>
<accession>A0A382L9K4</accession>
<sequence>MKGKIYLILLVIYALFILITSAFFVFIAESGSSKTTSLGAWLYFILYFTVVLSIPVFFRKFALKIDSKFDSNFKAAYKNIHIPWLAIIIFLAAILYLYFRIISLPGEVHLSTLLITVVPSILILLYFFLSDRFREPVGLIALTFIWGTIICIPAGELNVFMRSFSTGSKLDYALYGSFFGPAWTEELLKFLVIYFLIFKNKAFNEPMDGIVYGVTVSLGFATFENYEYVFYVAEIWNIDPQQMAILRSYSAVPMHGLNGCIMGYFIAAYAFSGRKKYLVLSLLIPYLLHGSYNFLCYFLPQYNYYLLIVGIMLVLSYILHSKLKKHQKTMNEEGELKKKY</sequence>
<dbReference type="Pfam" id="PF13367">
    <property type="entry name" value="PrsW-protease"/>
    <property type="match status" value="1"/>
</dbReference>
<keyword evidence="1" id="KW-0812">Transmembrane</keyword>